<dbReference type="GO" id="GO:0031623">
    <property type="term" value="P:receptor internalization"/>
    <property type="evidence" value="ECO:0007669"/>
    <property type="project" value="TreeGrafter"/>
</dbReference>
<dbReference type="InterPro" id="IPR027417">
    <property type="entry name" value="P-loop_NTPase"/>
</dbReference>
<evidence type="ECO:0000259" key="19">
    <source>
        <dbReference type="PROSITE" id="PS51718"/>
    </source>
</evidence>
<dbReference type="EC" id="3.6.5.5" evidence="3"/>
<dbReference type="PROSITE" id="PS51718">
    <property type="entry name" value="G_DYNAMIN_2"/>
    <property type="match status" value="1"/>
</dbReference>
<keyword evidence="10" id="KW-0809">Transit peptide</keyword>
<dbReference type="InterPro" id="IPR000375">
    <property type="entry name" value="Dynamin_stalk"/>
</dbReference>
<evidence type="ECO:0000256" key="17">
    <source>
        <dbReference type="RuleBase" id="RU003932"/>
    </source>
</evidence>
<feature type="domain" description="Dynamin-type G" evidence="19">
    <location>
        <begin position="346"/>
        <end position="612"/>
    </location>
</feature>
<keyword evidence="11" id="KW-1133">Transmembrane helix</keyword>
<evidence type="ECO:0000256" key="15">
    <source>
        <dbReference type="ARBA" id="ARBA00023157"/>
    </source>
</evidence>
<dbReference type="GO" id="GO:0046872">
    <property type="term" value="F:metal ion binding"/>
    <property type="evidence" value="ECO:0007669"/>
    <property type="project" value="UniProtKB-KW"/>
</dbReference>
<dbReference type="GO" id="GO:0061024">
    <property type="term" value="P:membrane organization"/>
    <property type="evidence" value="ECO:0007669"/>
    <property type="project" value="UniProtKB-ARBA"/>
</dbReference>
<dbReference type="SMART" id="SM00053">
    <property type="entry name" value="DYNc"/>
    <property type="match status" value="1"/>
</dbReference>
<feature type="compositionally biased region" description="Basic and acidic residues" evidence="18">
    <location>
        <begin position="276"/>
        <end position="286"/>
    </location>
</feature>
<comment type="catalytic activity">
    <reaction evidence="16">
        <text>GTP + H2O = GDP + phosphate + H(+)</text>
        <dbReference type="Rhea" id="RHEA:19669"/>
        <dbReference type="ChEBI" id="CHEBI:15377"/>
        <dbReference type="ChEBI" id="CHEBI:15378"/>
        <dbReference type="ChEBI" id="CHEBI:37565"/>
        <dbReference type="ChEBI" id="CHEBI:43474"/>
        <dbReference type="ChEBI" id="CHEBI:58189"/>
        <dbReference type="EC" id="3.6.5.5"/>
    </reaction>
</comment>
<dbReference type="PANTHER" id="PTHR11566:SF212">
    <property type="entry name" value="DYNAMIN"/>
    <property type="match status" value="1"/>
</dbReference>
<dbReference type="InterPro" id="IPR022812">
    <property type="entry name" value="Dynamin"/>
</dbReference>
<gene>
    <name evidence="20" type="primary">MGM1_1</name>
    <name evidence="20" type="ORF">BGW38_006066</name>
</gene>
<keyword evidence="9" id="KW-0460">Magnesium</keyword>
<evidence type="ECO:0000256" key="8">
    <source>
        <dbReference type="ARBA" id="ARBA00022801"/>
    </source>
</evidence>
<evidence type="ECO:0000313" key="21">
    <source>
        <dbReference type="Proteomes" id="UP000780801"/>
    </source>
</evidence>
<keyword evidence="21" id="KW-1185">Reference proteome</keyword>
<keyword evidence="13 17" id="KW-0342">GTP-binding</keyword>
<feature type="compositionally biased region" description="Low complexity" evidence="18">
    <location>
        <begin position="287"/>
        <end position="303"/>
    </location>
</feature>
<evidence type="ECO:0000313" key="20">
    <source>
        <dbReference type="EMBL" id="KAF9578241.1"/>
    </source>
</evidence>
<evidence type="ECO:0000256" key="14">
    <source>
        <dbReference type="ARBA" id="ARBA00023136"/>
    </source>
</evidence>
<dbReference type="Pfam" id="PF00350">
    <property type="entry name" value="Dynamin_N"/>
    <property type="match status" value="1"/>
</dbReference>
<name>A0A9P6FP53_9FUNG</name>
<keyword evidence="5" id="KW-0479">Metal-binding</keyword>
<dbReference type="GO" id="GO:0005758">
    <property type="term" value="C:mitochondrial intermembrane space"/>
    <property type="evidence" value="ECO:0007669"/>
    <property type="project" value="UniProtKB-SubCell"/>
</dbReference>
<dbReference type="PRINTS" id="PR00195">
    <property type="entry name" value="DYNAMIN"/>
</dbReference>
<keyword evidence="15" id="KW-1015">Disulfide bond</keyword>
<dbReference type="InterPro" id="IPR001401">
    <property type="entry name" value="Dynamin_GTPase"/>
</dbReference>
<evidence type="ECO:0000256" key="1">
    <source>
        <dbReference type="ARBA" id="ARBA00004273"/>
    </source>
</evidence>
<dbReference type="FunFam" id="3.40.50.300:FF:000741">
    <property type="entry name" value="Putative mitochondrial dynamin GTPase"/>
    <property type="match status" value="1"/>
</dbReference>
<comment type="subcellular location">
    <subcellularLocation>
        <location evidence="1">Mitochondrion inner membrane</location>
    </subcellularLocation>
    <subcellularLocation>
        <location evidence="2">Mitochondrion intermembrane space</location>
    </subcellularLocation>
</comment>
<evidence type="ECO:0000256" key="5">
    <source>
        <dbReference type="ARBA" id="ARBA00022723"/>
    </source>
</evidence>
<evidence type="ECO:0000256" key="2">
    <source>
        <dbReference type="ARBA" id="ARBA00004569"/>
    </source>
</evidence>
<dbReference type="InterPro" id="IPR030381">
    <property type="entry name" value="G_DYNAMIN_dom"/>
</dbReference>
<evidence type="ECO:0000256" key="11">
    <source>
        <dbReference type="ARBA" id="ARBA00022989"/>
    </source>
</evidence>
<dbReference type="Proteomes" id="UP000780801">
    <property type="component" value="Unassembled WGS sequence"/>
</dbReference>
<feature type="region of interest" description="Disordered" evidence="18">
    <location>
        <begin position="249"/>
        <end position="322"/>
    </location>
</feature>
<comment type="similarity">
    <text evidence="17">Belongs to the TRAFAC class dynamin-like GTPase superfamily. Dynamin/Fzo/YdjA family.</text>
</comment>
<evidence type="ECO:0000256" key="3">
    <source>
        <dbReference type="ARBA" id="ARBA00011980"/>
    </source>
</evidence>
<evidence type="ECO:0000256" key="4">
    <source>
        <dbReference type="ARBA" id="ARBA00022692"/>
    </source>
</evidence>
<keyword evidence="7" id="KW-0999">Mitochondrion inner membrane</keyword>
<keyword evidence="6 17" id="KW-0547">Nucleotide-binding</keyword>
<reference evidence="20" key="1">
    <citation type="journal article" date="2020" name="Fungal Divers.">
        <title>Resolving the Mortierellaceae phylogeny through synthesis of multi-gene phylogenetics and phylogenomics.</title>
        <authorList>
            <person name="Vandepol N."/>
            <person name="Liber J."/>
            <person name="Desiro A."/>
            <person name="Na H."/>
            <person name="Kennedy M."/>
            <person name="Barry K."/>
            <person name="Grigoriev I.V."/>
            <person name="Miller A.N."/>
            <person name="O'Donnell K."/>
            <person name="Stajich J.E."/>
            <person name="Bonito G."/>
        </authorList>
    </citation>
    <scope>NUCLEOTIDE SEQUENCE</scope>
    <source>
        <strain evidence="20">KOD1015</strain>
    </source>
</reference>
<dbReference type="SUPFAM" id="SSF52540">
    <property type="entry name" value="P-loop containing nucleoside triphosphate hydrolases"/>
    <property type="match status" value="1"/>
</dbReference>
<evidence type="ECO:0000256" key="7">
    <source>
        <dbReference type="ARBA" id="ARBA00022792"/>
    </source>
</evidence>
<evidence type="ECO:0000256" key="6">
    <source>
        <dbReference type="ARBA" id="ARBA00022741"/>
    </source>
</evidence>
<keyword evidence="14" id="KW-0472">Membrane</keyword>
<evidence type="ECO:0000256" key="13">
    <source>
        <dbReference type="ARBA" id="ARBA00023134"/>
    </source>
</evidence>
<evidence type="ECO:0000256" key="9">
    <source>
        <dbReference type="ARBA" id="ARBA00022842"/>
    </source>
</evidence>
<proteinExistence type="inferred from homology"/>
<dbReference type="AlphaFoldDB" id="A0A9P6FP53"/>
<sequence>MISRLLAEAPAVGKTASSRVLRNGPANTSSWAQPARFLSIASRPNTTTATATNTAALMPSSMLYTAPSMASRNRGVQQRFHSSNGFVRPSSRWRHLTSATTGSRLVSRAFSSSTSTSTATPIVSRPFAAPRRQTALHLYRTQRGNLVVARRGIAVSAAPRILMHALRVPMGALTASLAGLSYAQYKITELSNKGSNWAIGVADDVRGFMTSVKSTMNEVHLPELSLPEFLVPMFQKTTLDENEDATNVSHLKASSGDDSQHARRSTGPGNNSGSDQDPKNDGDEKAAAAAATAAAAAAAALARSKSEEEKPRPSSGIPPHDGDFMLLTKKLIEVRNVLNSIDHNDTLKLPSIVVIGSQSSGKSSVLEAIVGHEFLPKGANMVTRRPIELTLIHTPHSKEEYGEFPDLGLGKVHDFKRVQQTLRELNMAVPESECVSDKPIALRIYSPNVPDLTLIDLPGYIQITSKNQPLTLKEKISSLCEKYIQQPNIILAVCAADVDLANSEALRSSRKVDPLGIRTIGVITKMDLVEPDRGVGILKNQDYPLHLGYIGVVCKAPSGTTKENMTQAVIKTEDAYFRSAYQFSQRGISVGTGTLRRKLMEVLEENMGSNLGSIIKAVQRELEEARYQFKVEYNDQKMSAESYVAESVDKLKHRFKSFSNAFGKPQVRMEIRHLLEQRMLDICAQRYWNDPRINELSQLESNADEDRLYWELQLDLAQSALTKSGVGRQTTQRVVDILTKTMEHISETEPFNHHPDAADTIRSMTHEILSSRVQATADQVENTIKPYKYDVECTDGEWTEGVKRAITLLQTELH</sequence>
<dbReference type="CDD" id="cd08771">
    <property type="entry name" value="DLP_1"/>
    <property type="match status" value="1"/>
</dbReference>
<keyword evidence="8" id="KW-0378">Hydrolase</keyword>
<dbReference type="GO" id="GO:0008017">
    <property type="term" value="F:microtubule binding"/>
    <property type="evidence" value="ECO:0007669"/>
    <property type="project" value="TreeGrafter"/>
</dbReference>
<dbReference type="InterPro" id="IPR045063">
    <property type="entry name" value="Dynamin_N"/>
</dbReference>
<dbReference type="GO" id="GO:0005886">
    <property type="term" value="C:plasma membrane"/>
    <property type="evidence" value="ECO:0007669"/>
    <property type="project" value="TreeGrafter"/>
</dbReference>
<feature type="non-terminal residue" evidence="20">
    <location>
        <position position="1"/>
    </location>
</feature>
<dbReference type="GO" id="GO:0005525">
    <property type="term" value="F:GTP binding"/>
    <property type="evidence" value="ECO:0007669"/>
    <property type="project" value="UniProtKB-KW"/>
</dbReference>
<dbReference type="Pfam" id="PF01031">
    <property type="entry name" value="Dynamin_M"/>
    <property type="match status" value="1"/>
</dbReference>
<dbReference type="Gene3D" id="3.40.50.300">
    <property type="entry name" value="P-loop containing nucleotide triphosphate hydrolases"/>
    <property type="match status" value="1"/>
</dbReference>
<dbReference type="PANTHER" id="PTHR11566">
    <property type="entry name" value="DYNAMIN"/>
    <property type="match status" value="1"/>
</dbReference>
<evidence type="ECO:0000256" key="10">
    <source>
        <dbReference type="ARBA" id="ARBA00022946"/>
    </source>
</evidence>
<evidence type="ECO:0000256" key="18">
    <source>
        <dbReference type="SAM" id="MobiDB-lite"/>
    </source>
</evidence>
<comment type="caution">
    <text evidence="20">The sequence shown here is derived from an EMBL/GenBank/DDBJ whole genome shotgun (WGS) entry which is preliminary data.</text>
</comment>
<dbReference type="PROSITE" id="PS00410">
    <property type="entry name" value="G_DYNAMIN_1"/>
    <property type="match status" value="1"/>
</dbReference>
<dbReference type="EMBL" id="JAABOA010003867">
    <property type="protein sequence ID" value="KAF9578241.1"/>
    <property type="molecule type" value="Genomic_DNA"/>
</dbReference>
<evidence type="ECO:0000256" key="16">
    <source>
        <dbReference type="ARBA" id="ARBA00048040"/>
    </source>
</evidence>
<protein>
    <recommendedName>
        <fullName evidence="3">dynamin GTPase</fullName>
        <ecNumber evidence="3">3.6.5.5</ecNumber>
    </recommendedName>
</protein>
<evidence type="ECO:0000256" key="12">
    <source>
        <dbReference type="ARBA" id="ARBA00023128"/>
    </source>
</evidence>
<keyword evidence="12" id="KW-0496">Mitochondrion</keyword>
<dbReference type="GO" id="GO:0003924">
    <property type="term" value="F:GTPase activity"/>
    <property type="evidence" value="ECO:0007669"/>
    <property type="project" value="InterPro"/>
</dbReference>
<organism evidence="20 21">
    <name type="scientific">Lunasporangiospora selenospora</name>
    <dbReference type="NCBI Taxonomy" id="979761"/>
    <lineage>
        <taxon>Eukaryota</taxon>
        <taxon>Fungi</taxon>
        <taxon>Fungi incertae sedis</taxon>
        <taxon>Mucoromycota</taxon>
        <taxon>Mortierellomycotina</taxon>
        <taxon>Mortierellomycetes</taxon>
        <taxon>Mortierellales</taxon>
        <taxon>Mortierellaceae</taxon>
        <taxon>Lunasporangiospora</taxon>
    </lineage>
</organism>
<dbReference type="GO" id="GO:0005743">
    <property type="term" value="C:mitochondrial inner membrane"/>
    <property type="evidence" value="ECO:0007669"/>
    <property type="project" value="UniProtKB-SubCell"/>
</dbReference>
<keyword evidence="4" id="KW-0812">Transmembrane</keyword>
<accession>A0A9P6FP53</accession>
<dbReference type="OrthoDB" id="5061070at2759"/>
<dbReference type="InterPro" id="IPR019762">
    <property type="entry name" value="Dynamin_GTPase_CS"/>
</dbReference>
<dbReference type="GO" id="GO:0005874">
    <property type="term" value="C:microtubule"/>
    <property type="evidence" value="ECO:0007669"/>
    <property type="project" value="TreeGrafter"/>
</dbReference>